<dbReference type="Gene3D" id="1.10.10.60">
    <property type="entry name" value="Homeodomain-like"/>
    <property type="match status" value="2"/>
</dbReference>
<keyword evidence="1" id="KW-0805">Transcription regulation</keyword>
<gene>
    <name evidence="5" type="ORF">IW19_21130</name>
</gene>
<dbReference type="eggNOG" id="COG2207">
    <property type="taxonomic scope" value="Bacteria"/>
</dbReference>
<sequence length="326" mass="37755">MKIIEHSYSADLAWVEPFAKQFEGRVEGNFIMVPEDSQSGTRYFLECEEGIIAYYINVTYKKNYHLIQKNINKDFVGFYYNLTDGEASVSGDHFRYDVGRWQYNLALIDSTLESTYVVKSGSKTFALCIFIKKSLLETYAKRNNIEFENIEKIVDPKINTMIRFDRMSNDSFHLLQDLRKLKVGGPVFDLNLVGTVHMLISNFLKKIARNRIIIQTVNKTDLANIINAQMFLVENINDHFPSIKVMANKANMSESKFKNLFRKITGETPSIFFMNNKLLLAKELLEKKQLTITQISDQLNFTNNSYFASKFKAHFGISPKTYIKQL</sequence>
<evidence type="ECO:0000313" key="6">
    <source>
        <dbReference type="Proteomes" id="UP000028715"/>
    </source>
</evidence>
<dbReference type="SUPFAM" id="SSF46689">
    <property type="entry name" value="Homeodomain-like"/>
    <property type="match status" value="1"/>
</dbReference>
<dbReference type="Proteomes" id="UP000028715">
    <property type="component" value="Unassembled WGS sequence"/>
</dbReference>
<proteinExistence type="predicted"/>
<dbReference type="STRING" id="362418.IW19_21130"/>
<dbReference type="SMART" id="SM00342">
    <property type="entry name" value="HTH_ARAC"/>
    <property type="match status" value="1"/>
</dbReference>
<keyword evidence="6" id="KW-1185">Reference proteome</keyword>
<accession>A0A085ZG30</accession>
<dbReference type="GO" id="GO:0043565">
    <property type="term" value="F:sequence-specific DNA binding"/>
    <property type="evidence" value="ECO:0007669"/>
    <property type="project" value="InterPro"/>
</dbReference>
<dbReference type="PROSITE" id="PS01124">
    <property type="entry name" value="HTH_ARAC_FAMILY_2"/>
    <property type="match status" value="1"/>
</dbReference>
<evidence type="ECO:0000313" key="5">
    <source>
        <dbReference type="EMBL" id="KFF03394.1"/>
    </source>
</evidence>
<evidence type="ECO:0000256" key="2">
    <source>
        <dbReference type="ARBA" id="ARBA00023125"/>
    </source>
</evidence>
<organism evidence="5 6">
    <name type="scientific">Flavobacterium reichenbachii</name>
    <dbReference type="NCBI Taxonomy" id="362418"/>
    <lineage>
        <taxon>Bacteria</taxon>
        <taxon>Pseudomonadati</taxon>
        <taxon>Bacteroidota</taxon>
        <taxon>Flavobacteriia</taxon>
        <taxon>Flavobacteriales</taxon>
        <taxon>Flavobacteriaceae</taxon>
        <taxon>Flavobacterium</taxon>
    </lineage>
</organism>
<evidence type="ECO:0000256" key="1">
    <source>
        <dbReference type="ARBA" id="ARBA00023015"/>
    </source>
</evidence>
<comment type="caution">
    <text evidence="5">The sequence shown here is derived from an EMBL/GenBank/DDBJ whole genome shotgun (WGS) entry which is preliminary data.</text>
</comment>
<dbReference type="PROSITE" id="PS00041">
    <property type="entry name" value="HTH_ARAC_FAMILY_1"/>
    <property type="match status" value="1"/>
</dbReference>
<dbReference type="AlphaFoldDB" id="A0A085ZG30"/>
<reference evidence="5 6" key="1">
    <citation type="submission" date="2014-07" db="EMBL/GenBank/DDBJ databases">
        <title>Genome of Flavobacterium reichenbachii LMG 25512.</title>
        <authorList>
            <person name="Stropko S.J."/>
            <person name="Pipes S.E."/>
            <person name="Newman J.D."/>
        </authorList>
    </citation>
    <scope>NUCLEOTIDE SEQUENCE [LARGE SCALE GENOMIC DNA]</scope>
    <source>
        <strain evidence="5 6">LMG 25512</strain>
    </source>
</reference>
<keyword evidence="3" id="KW-0804">Transcription</keyword>
<dbReference type="Pfam" id="PF12833">
    <property type="entry name" value="HTH_18"/>
    <property type="match status" value="1"/>
</dbReference>
<dbReference type="PANTHER" id="PTHR43280">
    <property type="entry name" value="ARAC-FAMILY TRANSCRIPTIONAL REGULATOR"/>
    <property type="match status" value="1"/>
</dbReference>
<keyword evidence="2" id="KW-0238">DNA-binding</keyword>
<dbReference type="InterPro" id="IPR018062">
    <property type="entry name" value="HTH_AraC-typ_CS"/>
</dbReference>
<dbReference type="EMBL" id="JPRL01000002">
    <property type="protein sequence ID" value="KFF03394.1"/>
    <property type="molecule type" value="Genomic_DNA"/>
</dbReference>
<dbReference type="InterPro" id="IPR009057">
    <property type="entry name" value="Homeodomain-like_sf"/>
</dbReference>
<evidence type="ECO:0000259" key="4">
    <source>
        <dbReference type="PROSITE" id="PS01124"/>
    </source>
</evidence>
<dbReference type="InterPro" id="IPR018060">
    <property type="entry name" value="HTH_AraC"/>
</dbReference>
<name>A0A085ZG30_9FLAO</name>
<feature type="domain" description="HTH araC/xylS-type" evidence="4">
    <location>
        <begin position="226"/>
        <end position="325"/>
    </location>
</feature>
<evidence type="ECO:0000256" key="3">
    <source>
        <dbReference type="ARBA" id="ARBA00023163"/>
    </source>
</evidence>
<dbReference type="PANTHER" id="PTHR43280:SF28">
    <property type="entry name" value="HTH-TYPE TRANSCRIPTIONAL ACTIVATOR RHAS"/>
    <property type="match status" value="1"/>
</dbReference>
<dbReference type="GO" id="GO:0003700">
    <property type="term" value="F:DNA-binding transcription factor activity"/>
    <property type="evidence" value="ECO:0007669"/>
    <property type="project" value="InterPro"/>
</dbReference>
<protein>
    <recommendedName>
        <fullName evidence="4">HTH araC/xylS-type domain-containing protein</fullName>
    </recommendedName>
</protein>
<dbReference type="RefSeq" id="WP_035688959.1">
    <property type="nucleotide sequence ID" value="NZ_JPRL01000002.1"/>
</dbReference>
<dbReference type="OrthoDB" id="1189000at2"/>